<name>A0A453EZT5_AEGTS</name>
<sequence>MFLEIGLITHSRHFGSGTFSLMSIPRFSAMGLAYGCCVELMLYVVCYTESGS</sequence>
<dbReference type="EnsemblPlants" id="AET3Gv20526200.37">
    <property type="protein sequence ID" value="AET3Gv20526200.37"/>
    <property type="gene ID" value="AET3Gv20526200"/>
</dbReference>
<protein>
    <submittedName>
        <fullName evidence="1">Uncharacterized protein</fullName>
    </submittedName>
</protein>
<evidence type="ECO:0000313" key="2">
    <source>
        <dbReference type="Proteomes" id="UP000015105"/>
    </source>
</evidence>
<dbReference type="Proteomes" id="UP000015105">
    <property type="component" value="Chromosome 3D"/>
</dbReference>
<reference evidence="1" key="5">
    <citation type="journal article" date="2021" name="G3 (Bethesda)">
        <title>Aegilops tauschii genome assembly Aet v5.0 features greater sequence contiguity and improved annotation.</title>
        <authorList>
            <person name="Wang L."/>
            <person name="Zhu T."/>
            <person name="Rodriguez J.C."/>
            <person name="Deal K.R."/>
            <person name="Dubcovsky J."/>
            <person name="McGuire P.E."/>
            <person name="Lux T."/>
            <person name="Spannagl M."/>
            <person name="Mayer K.F.X."/>
            <person name="Baldrich P."/>
            <person name="Meyers B.C."/>
            <person name="Huo N."/>
            <person name="Gu Y.Q."/>
            <person name="Zhou H."/>
            <person name="Devos K.M."/>
            <person name="Bennetzen J.L."/>
            <person name="Unver T."/>
            <person name="Budak H."/>
            <person name="Gulick P.J."/>
            <person name="Galiba G."/>
            <person name="Kalapos B."/>
            <person name="Nelson D.R."/>
            <person name="Li P."/>
            <person name="You F.M."/>
            <person name="Luo M.C."/>
            <person name="Dvorak J."/>
        </authorList>
    </citation>
    <scope>NUCLEOTIDE SEQUENCE [LARGE SCALE GENOMIC DNA]</scope>
    <source>
        <strain evidence="1">cv. AL8/78</strain>
    </source>
</reference>
<reference evidence="1" key="3">
    <citation type="journal article" date="2017" name="Nature">
        <title>Genome sequence of the progenitor of the wheat D genome Aegilops tauschii.</title>
        <authorList>
            <person name="Luo M.C."/>
            <person name="Gu Y.Q."/>
            <person name="Puiu D."/>
            <person name="Wang H."/>
            <person name="Twardziok S.O."/>
            <person name="Deal K.R."/>
            <person name="Huo N."/>
            <person name="Zhu T."/>
            <person name="Wang L."/>
            <person name="Wang Y."/>
            <person name="McGuire P.E."/>
            <person name="Liu S."/>
            <person name="Long H."/>
            <person name="Ramasamy R.K."/>
            <person name="Rodriguez J.C."/>
            <person name="Van S.L."/>
            <person name="Yuan L."/>
            <person name="Wang Z."/>
            <person name="Xia Z."/>
            <person name="Xiao L."/>
            <person name="Anderson O.D."/>
            <person name="Ouyang S."/>
            <person name="Liang Y."/>
            <person name="Zimin A.V."/>
            <person name="Pertea G."/>
            <person name="Qi P."/>
            <person name="Bennetzen J.L."/>
            <person name="Dai X."/>
            <person name="Dawson M.W."/>
            <person name="Muller H.G."/>
            <person name="Kugler K."/>
            <person name="Rivarola-Duarte L."/>
            <person name="Spannagl M."/>
            <person name="Mayer K.F.X."/>
            <person name="Lu F.H."/>
            <person name="Bevan M.W."/>
            <person name="Leroy P."/>
            <person name="Li P."/>
            <person name="You F.M."/>
            <person name="Sun Q."/>
            <person name="Liu Z."/>
            <person name="Lyons E."/>
            <person name="Wicker T."/>
            <person name="Salzberg S.L."/>
            <person name="Devos K.M."/>
            <person name="Dvorak J."/>
        </authorList>
    </citation>
    <scope>NUCLEOTIDE SEQUENCE [LARGE SCALE GENOMIC DNA]</scope>
    <source>
        <strain evidence="1">cv. AL8/78</strain>
    </source>
</reference>
<accession>A0A453EZT5</accession>
<evidence type="ECO:0000313" key="1">
    <source>
        <dbReference type="EnsemblPlants" id="AET3Gv20526200.37"/>
    </source>
</evidence>
<dbReference type="Gramene" id="AET3Gv20526200.37">
    <property type="protein sequence ID" value="AET3Gv20526200.37"/>
    <property type="gene ID" value="AET3Gv20526200"/>
</dbReference>
<dbReference type="AlphaFoldDB" id="A0A453EZT5"/>
<reference evidence="1" key="4">
    <citation type="submission" date="2019-03" db="UniProtKB">
        <authorList>
            <consortium name="EnsemblPlants"/>
        </authorList>
    </citation>
    <scope>IDENTIFICATION</scope>
</reference>
<proteinExistence type="predicted"/>
<reference evidence="2" key="1">
    <citation type="journal article" date="2014" name="Science">
        <title>Ancient hybridizations among the ancestral genomes of bread wheat.</title>
        <authorList>
            <consortium name="International Wheat Genome Sequencing Consortium,"/>
            <person name="Marcussen T."/>
            <person name="Sandve S.R."/>
            <person name="Heier L."/>
            <person name="Spannagl M."/>
            <person name="Pfeifer M."/>
            <person name="Jakobsen K.S."/>
            <person name="Wulff B.B."/>
            <person name="Steuernagel B."/>
            <person name="Mayer K.F."/>
            <person name="Olsen O.A."/>
        </authorList>
    </citation>
    <scope>NUCLEOTIDE SEQUENCE [LARGE SCALE GENOMIC DNA]</scope>
    <source>
        <strain evidence="2">cv. AL8/78</strain>
    </source>
</reference>
<keyword evidence="2" id="KW-1185">Reference proteome</keyword>
<organism evidence="1 2">
    <name type="scientific">Aegilops tauschii subsp. strangulata</name>
    <name type="common">Goatgrass</name>
    <dbReference type="NCBI Taxonomy" id="200361"/>
    <lineage>
        <taxon>Eukaryota</taxon>
        <taxon>Viridiplantae</taxon>
        <taxon>Streptophyta</taxon>
        <taxon>Embryophyta</taxon>
        <taxon>Tracheophyta</taxon>
        <taxon>Spermatophyta</taxon>
        <taxon>Magnoliopsida</taxon>
        <taxon>Liliopsida</taxon>
        <taxon>Poales</taxon>
        <taxon>Poaceae</taxon>
        <taxon>BOP clade</taxon>
        <taxon>Pooideae</taxon>
        <taxon>Triticodae</taxon>
        <taxon>Triticeae</taxon>
        <taxon>Triticinae</taxon>
        <taxon>Aegilops</taxon>
    </lineage>
</organism>
<reference evidence="2" key="2">
    <citation type="journal article" date="2017" name="Nat. Plants">
        <title>The Aegilops tauschii genome reveals multiple impacts of transposons.</title>
        <authorList>
            <person name="Zhao G."/>
            <person name="Zou C."/>
            <person name="Li K."/>
            <person name="Wang K."/>
            <person name="Li T."/>
            <person name="Gao L."/>
            <person name="Zhang X."/>
            <person name="Wang H."/>
            <person name="Yang Z."/>
            <person name="Liu X."/>
            <person name="Jiang W."/>
            <person name="Mao L."/>
            <person name="Kong X."/>
            <person name="Jiao Y."/>
            <person name="Jia J."/>
        </authorList>
    </citation>
    <scope>NUCLEOTIDE SEQUENCE [LARGE SCALE GENOMIC DNA]</scope>
    <source>
        <strain evidence="2">cv. AL8/78</strain>
    </source>
</reference>